<evidence type="ECO:0000259" key="2">
    <source>
        <dbReference type="Pfam" id="PF04536"/>
    </source>
</evidence>
<dbReference type="Pfam" id="PF04536">
    <property type="entry name" value="TPM_phosphatase"/>
    <property type="match status" value="1"/>
</dbReference>
<feature type="domain" description="TPM" evidence="2">
    <location>
        <begin position="44"/>
        <end position="166"/>
    </location>
</feature>
<dbReference type="AlphaFoldDB" id="A0A4R1EQC8"/>
<accession>A0A4R1EQC8</accession>
<dbReference type="Proteomes" id="UP000294887">
    <property type="component" value="Unassembled WGS sequence"/>
</dbReference>
<evidence type="ECO:0000313" key="3">
    <source>
        <dbReference type="EMBL" id="TCJ83293.1"/>
    </source>
</evidence>
<sequence>MYTKHSLSGLFLSLFIVIGTISGILVSSSAMADLVKVPELNSRVTDLTGTLSSAEIASLESTLENLEKNKGSQLAILLVNTTSPEAIEDYSMRVVEQWKLGRKDVDDGILLLIAMQDRKMRIEVGYGLEGAIPDIAAGRIIREYISPAFRSGNYYSGISAGTNKIIGLINGEVLPEPSSNQGDSFDDTSALLAMMIIGSSFVTNLLVPLLGRLVTVSLITVGGTIIIWVLSQSAVLTIIAAFFLAVFTLGFSGSRSSSYRDGGGYGGGFGGGGGGFSGGGGGFSGGGGGFGGGGASGGW</sequence>
<comment type="caution">
    <text evidence="3">The sequence shown here is derived from an EMBL/GenBank/DDBJ whole genome shotgun (WGS) entry which is preliminary data.</text>
</comment>
<dbReference type="Gene3D" id="3.10.310.50">
    <property type="match status" value="1"/>
</dbReference>
<proteinExistence type="predicted"/>
<keyword evidence="1" id="KW-0472">Membrane</keyword>
<feature type="transmembrane region" description="Helical" evidence="1">
    <location>
        <begin position="6"/>
        <end position="26"/>
    </location>
</feature>
<keyword evidence="1" id="KW-1133">Transmembrane helix</keyword>
<protein>
    <recommendedName>
        <fullName evidence="2">TPM domain-containing protein</fullName>
    </recommendedName>
</protein>
<feature type="transmembrane region" description="Helical" evidence="1">
    <location>
        <begin position="225"/>
        <end position="251"/>
    </location>
</feature>
<dbReference type="RefSeq" id="WP_207907170.1">
    <property type="nucleotide sequence ID" value="NZ_BAAAFU010000007.1"/>
</dbReference>
<dbReference type="PANTHER" id="PTHR30373:SF2">
    <property type="entry name" value="UPF0603 PROTEIN YGCG"/>
    <property type="match status" value="1"/>
</dbReference>
<organism evidence="3 4">
    <name type="scientific">Cocleimonas flava</name>
    <dbReference type="NCBI Taxonomy" id="634765"/>
    <lineage>
        <taxon>Bacteria</taxon>
        <taxon>Pseudomonadati</taxon>
        <taxon>Pseudomonadota</taxon>
        <taxon>Gammaproteobacteria</taxon>
        <taxon>Thiotrichales</taxon>
        <taxon>Thiotrichaceae</taxon>
        <taxon>Cocleimonas</taxon>
    </lineage>
</organism>
<dbReference type="InterPro" id="IPR007621">
    <property type="entry name" value="TPM_dom"/>
</dbReference>
<keyword evidence="1" id="KW-0812">Transmembrane</keyword>
<keyword evidence="4" id="KW-1185">Reference proteome</keyword>
<dbReference type="EMBL" id="SMFQ01000005">
    <property type="protein sequence ID" value="TCJ83293.1"/>
    <property type="molecule type" value="Genomic_DNA"/>
</dbReference>
<gene>
    <name evidence="3" type="ORF">EV695_4033</name>
</gene>
<feature type="transmembrane region" description="Helical" evidence="1">
    <location>
        <begin position="190"/>
        <end position="213"/>
    </location>
</feature>
<reference evidence="3 4" key="1">
    <citation type="submission" date="2019-03" db="EMBL/GenBank/DDBJ databases">
        <title>Genomic Encyclopedia of Type Strains, Phase IV (KMG-IV): sequencing the most valuable type-strain genomes for metagenomic binning, comparative biology and taxonomic classification.</title>
        <authorList>
            <person name="Goeker M."/>
        </authorList>
    </citation>
    <scope>NUCLEOTIDE SEQUENCE [LARGE SCALE GENOMIC DNA]</scope>
    <source>
        <strain evidence="3 4">DSM 24830</strain>
    </source>
</reference>
<evidence type="ECO:0000256" key="1">
    <source>
        <dbReference type="SAM" id="Phobius"/>
    </source>
</evidence>
<dbReference type="PANTHER" id="PTHR30373">
    <property type="entry name" value="UPF0603 PROTEIN YGCG"/>
    <property type="match status" value="1"/>
</dbReference>
<name>A0A4R1EQC8_9GAMM</name>
<evidence type="ECO:0000313" key="4">
    <source>
        <dbReference type="Proteomes" id="UP000294887"/>
    </source>
</evidence>